<gene>
    <name evidence="1" type="ORF">DZF91_07645</name>
</gene>
<comment type="caution">
    <text evidence="1">The sequence shown here is derived from an EMBL/GenBank/DDBJ whole genome shotgun (WGS) entry which is preliminary data.</text>
</comment>
<reference evidence="1 2" key="1">
    <citation type="submission" date="2018-08" db="EMBL/GenBank/DDBJ databases">
        <title>Actinomadura jelena sp. nov., a novel Actinomycete isolated from soil in Chad.</title>
        <authorList>
            <person name="Shi L."/>
        </authorList>
    </citation>
    <scope>NUCLEOTIDE SEQUENCE [LARGE SCALE GENOMIC DNA]</scope>
    <source>
        <strain evidence="1 2">NEAU-G17</strain>
    </source>
</reference>
<dbReference type="RefSeq" id="WP_117356780.1">
    <property type="nucleotide sequence ID" value="NZ_QURH01000146.1"/>
</dbReference>
<dbReference type="AlphaFoldDB" id="A0A372JQB6"/>
<dbReference type="OrthoDB" id="133088at85012"/>
<dbReference type="EMBL" id="QURH01000146">
    <property type="protein sequence ID" value="RFU42213.1"/>
    <property type="molecule type" value="Genomic_DNA"/>
</dbReference>
<dbReference type="Proteomes" id="UP000261811">
    <property type="component" value="Unassembled WGS sequence"/>
</dbReference>
<sequence>MLGVLLATAVCIAAPLGGTAGAYVLLIPLAALVGWRLAPKRDALTIGPEGLEVRQRRRTSTRRRPTTFSVDWDDLKTIRVIQDKDTVRLVATFTSPGNPDWFRTHNIRHSDGGYELYRTPATTPQQTTEAATQLRQSLTPFTTPTD</sequence>
<evidence type="ECO:0000313" key="1">
    <source>
        <dbReference type="EMBL" id="RFU42213.1"/>
    </source>
</evidence>
<evidence type="ECO:0000313" key="2">
    <source>
        <dbReference type="Proteomes" id="UP000261811"/>
    </source>
</evidence>
<name>A0A372JQB6_9ACTN</name>
<proteinExistence type="predicted"/>
<protein>
    <submittedName>
        <fullName evidence="1">Uncharacterized protein</fullName>
    </submittedName>
</protein>
<keyword evidence="2" id="KW-1185">Reference proteome</keyword>
<organism evidence="1 2">
    <name type="scientific">Actinomadura logoneensis</name>
    <dbReference type="NCBI Taxonomy" id="2293572"/>
    <lineage>
        <taxon>Bacteria</taxon>
        <taxon>Bacillati</taxon>
        <taxon>Actinomycetota</taxon>
        <taxon>Actinomycetes</taxon>
        <taxon>Streptosporangiales</taxon>
        <taxon>Thermomonosporaceae</taxon>
        <taxon>Actinomadura</taxon>
    </lineage>
</organism>
<accession>A0A372JQB6</accession>